<protein>
    <submittedName>
        <fullName evidence="2">Uncharacterized protein</fullName>
    </submittedName>
</protein>
<evidence type="ECO:0000313" key="1">
    <source>
        <dbReference type="Proteomes" id="UP000887574"/>
    </source>
</evidence>
<organism evidence="1 2">
    <name type="scientific">Ditylenchus dipsaci</name>
    <dbReference type="NCBI Taxonomy" id="166011"/>
    <lineage>
        <taxon>Eukaryota</taxon>
        <taxon>Metazoa</taxon>
        <taxon>Ecdysozoa</taxon>
        <taxon>Nematoda</taxon>
        <taxon>Chromadorea</taxon>
        <taxon>Rhabditida</taxon>
        <taxon>Tylenchina</taxon>
        <taxon>Tylenchomorpha</taxon>
        <taxon>Sphaerularioidea</taxon>
        <taxon>Anguinidae</taxon>
        <taxon>Anguininae</taxon>
        <taxon>Ditylenchus</taxon>
    </lineage>
</organism>
<evidence type="ECO:0000313" key="2">
    <source>
        <dbReference type="WBParaSite" id="jg5584"/>
    </source>
</evidence>
<accession>A0A915EFP2</accession>
<sequence length="143" mass="16120">MQAVSYACPWKIHCLDQTLRTPSLPCPEPPHTQIFNAKHKPLDIIKGCKRGATFYTIFGMDKKFQLLNHGGPKDEYDGLSESIKRCGNGSSEAWRNQRATINKAGIDELRSWTSHFDVDPLLHQLRKITAEKSTVAMPEVDVV</sequence>
<name>A0A915EFP2_9BILA</name>
<dbReference type="Proteomes" id="UP000887574">
    <property type="component" value="Unplaced"/>
</dbReference>
<dbReference type="WBParaSite" id="jg5584">
    <property type="protein sequence ID" value="jg5584"/>
    <property type="gene ID" value="jg5584"/>
</dbReference>
<proteinExistence type="predicted"/>
<keyword evidence="1" id="KW-1185">Reference proteome</keyword>
<dbReference type="AlphaFoldDB" id="A0A915EFP2"/>
<reference evidence="2" key="1">
    <citation type="submission" date="2022-11" db="UniProtKB">
        <authorList>
            <consortium name="WormBaseParasite"/>
        </authorList>
    </citation>
    <scope>IDENTIFICATION</scope>
</reference>